<sequence>MDVQTQQHPVYSDHNQATARPHFYFPTVIYPPPSASDIIQHNWQQQSQPGVIYNAQILSVNVSESNPFSALSFGQAMQSARRPDMRQGFLCTRSPILDHFWDGQMGRTWRLQDIAGYVAELSTDQQGSRFIQRKLHTASGRERRNLFDEIVHTNTSRLMQDVFGNYVRMVHSPPEVSIASAPV</sequence>
<keyword evidence="1" id="KW-0677">Repeat</keyword>
<organism evidence="4 5">
    <name type="scientific">Favolaschia claudopus</name>
    <dbReference type="NCBI Taxonomy" id="2862362"/>
    <lineage>
        <taxon>Eukaryota</taxon>
        <taxon>Fungi</taxon>
        <taxon>Dikarya</taxon>
        <taxon>Basidiomycota</taxon>
        <taxon>Agaricomycotina</taxon>
        <taxon>Agaricomycetes</taxon>
        <taxon>Agaricomycetidae</taxon>
        <taxon>Agaricales</taxon>
        <taxon>Marasmiineae</taxon>
        <taxon>Mycenaceae</taxon>
        <taxon>Favolaschia</taxon>
    </lineage>
</organism>
<accession>A0AAW0CT53</accession>
<dbReference type="GO" id="GO:0010608">
    <property type="term" value="P:post-transcriptional regulation of gene expression"/>
    <property type="evidence" value="ECO:0007669"/>
    <property type="project" value="TreeGrafter"/>
</dbReference>
<proteinExistence type="predicted"/>
<evidence type="ECO:0000313" key="4">
    <source>
        <dbReference type="EMBL" id="KAK7041123.1"/>
    </source>
</evidence>
<comment type="caution">
    <text evidence="4">The sequence shown here is derived from an EMBL/GenBank/DDBJ whole genome shotgun (WGS) entry which is preliminary data.</text>
</comment>
<dbReference type="GO" id="GO:0005737">
    <property type="term" value="C:cytoplasm"/>
    <property type="evidence" value="ECO:0007669"/>
    <property type="project" value="TreeGrafter"/>
</dbReference>
<dbReference type="EMBL" id="JAWWNJ010000014">
    <property type="protein sequence ID" value="KAK7041123.1"/>
    <property type="molecule type" value="Genomic_DNA"/>
</dbReference>
<feature type="repeat" description="Pumilio" evidence="2">
    <location>
        <begin position="113"/>
        <end position="148"/>
    </location>
</feature>
<evidence type="ECO:0000256" key="2">
    <source>
        <dbReference type="PROSITE-ProRule" id="PRU00317"/>
    </source>
</evidence>
<dbReference type="GO" id="GO:0003730">
    <property type="term" value="F:mRNA 3'-UTR binding"/>
    <property type="evidence" value="ECO:0007669"/>
    <property type="project" value="TreeGrafter"/>
</dbReference>
<gene>
    <name evidence="4" type="ORF">R3P38DRAFT_346983</name>
</gene>
<dbReference type="PROSITE" id="PS50302">
    <property type="entry name" value="PUM"/>
    <property type="match status" value="1"/>
</dbReference>
<dbReference type="InterPro" id="IPR016024">
    <property type="entry name" value="ARM-type_fold"/>
</dbReference>
<dbReference type="PROSITE" id="PS50303">
    <property type="entry name" value="PUM_HD"/>
    <property type="match status" value="1"/>
</dbReference>
<dbReference type="SUPFAM" id="SSF48371">
    <property type="entry name" value="ARM repeat"/>
    <property type="match status" value="1"/>
</dbReference>
<evidence type="ECO:0000313" key="5">
    <source>
        <dbReference type="Proteomes" id="UP001362999"/>
    </source>
</evidence>
<keyword evidence="5" id="KW-1185">Reference proteome</keyword>
<reference evidence="4 5" key="1">
    <citation type="journal article" date="2024" name="J Genomics">
        <title>Draft genome sequencing and assembly of Favolaschia claudopus CIRM-BRFM 2984 isolated from oak limbs.</title>
        <authorList>
            <person name="Navarro D."/>
            <person name="Drula E."/>
            <person name="Chaduli D."/>
            <person name="Cazenave R."/>
            <person name="Ahrendt S."/>
            <person name="Wang J."/>
            <person name="Lipzen A."/>
            <person name="Daum C."/>
            <person name="Barry K."/>
            <person name="Grigoriev I.V."/>
            <person name="Favel A."/>
            <person name="Rosso M.N."/>
            <person name="Martin F."/>
        </authorList>
    </citation>
    <scope>NUCLEOTIDE SEQUENCE [LARGE SCALE GENOMIC DNA]</scope>
    <source>
        <strain evidence="4 5">CIRM-BRFM 2984</strain>
    </source>
</reference>
<dbReference type="InterPro" id="IPR033133">
    <property type="entry name" value="PUM-HD"/>
</dbReference>
<dbReference type="InterPro" id="IPR011989">
    <property type="entry name" value="ARM-like"/>
</dbReference>
<dbReference type="Gene3D" id="1.25.10.10">
    <property type="entry name" value="Leucine-rich Repeat Variant"/>
    <property type="match status" value="1"/>
</dbReference>
<dbReference type="InterPro" id="IPR001313">
    <property type="entry name" value="Pumilio_RNA-bd_rpt"/>
</dbReference>
<dbReference type="Proteomes" id="UP001362999">
    <property type="component" value="Unassembled WGS sequence"/>
</dbReference>
<dbReference type="Pfam" id="PF00806">
    <property type="entry name" value="PUF"/>
    <property type="match status" value="1"/>
</dbReference>
<dbReference type="PANTHER" id="PTHR12537">
    <property type="entry name" value="RNA BINDING PROTEIN PUMILIO-RELATED"/>
    <property type="match status" value="1"/>
</dbReference>
<dbReference type="AlphaFoldDB" id="A0AAW0CT53"/>
<evidence type="ECO:0000256" key="1">
    <source>
        <dbReference type="ARBA" id="ARBA00022737"/>
    </source>
</evidence>
<feature type="domain" description="PUM-HD" evidence="3">
    <location>
        <begin position="92"/>
        <end position="183"/>
    </location>
</feature>
<evidence type="ECO:0000259" key="3">
    <source>
        <dbReference type="PROSITE" id="PS50303"/>
    </source>
</evidence>
<name>A0AAW0CT53_9AGAR</name>
<protein>
    <recommendedName>
        <fullName evidence="3">PUM-HD domain-containing protein</fullName>
    </recommendedName>
</protein>
<dbReference type="PANTHER" id="PTHR12537:SF12">
    <property type="entry name" value="MATERNAL PROTEIN PUMILIO"/>
    <property type="match status" value="1"/>
</dbReference>